<feature type="coiled-coil region" evidence="1">
    <location>
        <begin position="305"/>
        <end position="460"/>
    </location>
</feature>
<dbReference type="Pfam" id="PF23229">
    <property type="entry name" value="DUF7067"/>
    <property type="match status" value="1"/>
</dbReference>
<feature type="region of interest" description="Disordered" evidence="2">
    <location>
        <begin position="25"/>
        <end position="50"/>
    </location>
</feature>
<reference evidence="4" key="1">
    <citation type="submission" date="2021-01" db="EMBL/GenBank/DDBJ databases">
        <authorList>
            <person name="Corre E."/>
            <person name="Pelletier E."/>
            <person name="Niang G."/>
            <person name="Scheremetjew M."/>
            <person name="Finn R."/>
            <person name="Kale V."/>
            <person name="Holt S."/>
            <person name="Cochrane G."/>
            <person name="Meng A."/>
            <person name="Brown T."/>
            <person name="Cohen L."/>
        </authorList>
    </citation>
    <scope>NUCLEOTIDE SEQUENCE</scope>
    <source>
        <strain evidence="4">Clade-D-RCC2572</strain>
    </source>
</reference>
<gene>
    <name evidence="4" type="ORF">OMED0929_LOCUS5359</name>
</gene>
<accession>A0A7S0KLA7</accession>
<feature type="domain" description="DUF7067" evidence="3">
    <location>
        <begin position="77"/>
        <end position="129"/>
    </location>
</feature>
<protein>
    <recommendedName>
        <fullName evidence="3">DUF7067 domain-containing protein</fullName>
    </recommendedName>
</protein>
<evidence type="ECO:0000256" key="1">
    <source>
        <dbReference type="SAM" id="Coils"/>
    </source>
</evidence>
<evidence type="ECO:0000256" key="2">
    <source>
        <dbReference type="SAM" id="MobiDB-lite"/>
    </source>
</evidence>
<proteinExistence type="predicted"/>
<dbReference type="EMBL" id="HBEW01006329">
    <property type="protein sequence ID" value="CAD8585268.1"/>
    <property type="molecule type" value="Transcribed_RNA"/>
</dbReference>
<feature type="compositionally biased region" description="Acidic residues" evidence="2">
    <location>
        <begin position="560"/>
        <end position="571"/>
    </location>
</feature>
<keyword evidence="1" id="KW-0175">Coiled coil</keyword>
<evidence type="ECO:0000259" key="3">
    <source>
        <dbReference type="Pfam" id="PF23229"/>
    </source>
</evidence>
<dbReference type="InterPro" id="IPR055495">
    <property type="entry name" value="CWD_DUF7067"/>
</dbReference>
<organism evidence="4">
    <name type="scientific">Ostreococcus mediterraneus</name>
    <dbReference type="NCBI Taxonomy" id="1486918"/>
    <lineage>
        <taxon>Eukaryota</taxon>
        <taxon>Viridiplantae</taxon>
        <taxon>Chlorophyta</taxon>
        <taxon>Mamiellophyceae</taxon>
        <taxon>Mamiellales</taxon>
        <taxon>Bathycoccaceae</taxon>
        <taxon>Ostreococcus</taxon>
    </lineage>
</organism>
<feature type="region of interest" description="Disordered" evidence="2">
    <location>
        <begin position="555"/>
        <end position="577"/>
    </location>
</feature>
<evidence type="ECO:0000313" key="4">
    <source>
        <dbReference type="EMBL" id="CAD8585268.1"/>
    </source>
</evidence>
<dbReference type="AlphaFoldDB" id="A0A7S0KLA7"/>
<sequence length="577" mass="63583">MMMMTMKMCTQSASACDAGRGRVGHRRARASQPRRAMVGDDSISSMTPMTPKTRTRTMMATPLVPKEVLDAIRVPPEVVEIRAYVRWEEAGMPSDTTDAWRQREYDEALLDLKIELLSGVTMNEIRGRYKLEPVEGGDARMFNPDEELARRVAAAEALASGASSGGARRGERDVRDARDEAVDFIESVVSRAPIVDAVENVVIEEEDVEEEEEDIIAAATVIVADDEEVGEEDVVAIINVDDYSADVIDMDQIIDVFSALSPEEIEDMEKAMSGANWSTREQLITAIRADNVTDDDDTDDEDGVNDELRRQLELSKSALALSEQALAMTKKELEDLEVDIVTLQATSDKALQDMKIEWAAEVESLEAQIKQASAISGANDGDVAKQHEAFVKKIEDAERVVAAMTAENEKLKSDLDAAKTAAIRADAMREASAEVVLMLKKDLESTRAELKDVKANAVSEVEFAAMKKELDNAWVAAAELQEMWDGDRKVIELLTKSITDENAKREARKAMNIPDAYKGVLSWARKTITRRAADVSSVTETTLNTVTAAYQELDASTGEFSDDVIPEDPSESEFMPR</sequence>
<name>A0A7S0KLA7_9CHLO</name>